<organism evidence="9 10">
    <name type="scientific">Teichococcus wenyumeiae</name>
    <dbReference type="NCBI Taxonomy" id="2478470"/>
    <lineage>
        <taxon>Bacteria</taxon>
        <taxon>Pseudomonadati</taxon>
        <taxon>Pseudomonadota</taxon>
        <taxon>Alphaproteobacteria</taxon>
        <taxon>Acetobacterales</taxon>
        <taxon>Roseomonadaceae</taxon>
        <taxon>Roseomonas</taxon>
    </lineage>
</organism>
<dbReference type="Pfam" id="PF00512">
    <property type="entry name" value="HisKA"/>
    <property type="match status" value="1"/>
</dbReference>
<dbReference type="PANTHER" id="PTHR43065:SF42">
    <property type="entry name" value="TWO-COMPONENT SENSOR PPRA"/>
    <property type="match status" value="1"/>
</dbReference>
<dbReference type="InterPro" id="IPR036890">
    <property type="entry name" value="HATPase_C_sf"/>
</dbReference>
<dbReference type="Pfam" id="PF02518">
    <property type="entry name" value="HATPase_c"/>
    <property type="match status" value="1"/>
</dbReference>
<dbReference type="InterPro" id="IPR003661">
    <property type="entry name" value="HisK_dim/P_dom"/>
</dbReference>
<evidence type="ECO:0000256" key="5">
    <source>
        <dbReference type="SAM" id="Coils"/>
    </source>
</evidence>
<dbReference type="Gene3D" id="3.40.50.2300">
    <property type="match status" value="1"/>
</dbReference>
<dbReference type="Gene3D" id="3.30.565.10">
    <property type="entry name" value="Histidine kinase-like ATPase, C-terminal domain"/>
    <property type="match status" value="1"/>
</dbReference>
<dbReference type="InterPro" id="IPR036097">
    <property type="entry name" value="HisK_dim/P_sf"/>
</dbReference>
<dbReference type="InterPro" id="IPR001789">
    <property type="entry name" value="Sig_transdc_resp-reg_receiver"/>
</dbReference>
<evidence type="ECO:0000259" key="7">
    <source>
        <dbReference type="PROSITE" id="PS50109"/>
    </source>
</evidence>
<gene>
    <name evidence="9" type="ORF">EBE87_22735</name>
</gene>
<feature type="domain" description="Histidine kinase" evidence="7">
    <location>
        <begin position="460"/>
        <end position="683"/>
    </location>
</feature>
<evidence type="ECO:0000313" key="10">
    <source>
        <dbReference type="Proteomes" id="UP000274097"/>
    </source>
</evidence>
<dbReference type="SUPFAM" id="SSF52172">
    <property type="entry name" value="CheY-like"/>
    <property type="match status" value="1"/>
</dbReference>
<protein>
    <recommendedName>
        <fullName evidence="2">histidine kinase</fullName>
        <ecNumber evidence="2">2.7.13.3</ecNumber>
    </recommendedName>
</protein>
<dbReference type="InterPro" id="IPR029016">
    <property type="entry name" value="GAF-like_dom_sf"/>
</dbReference>
<dbReference type="InterPro" id="IPR005467">
    <property type="entry name" value="His_kinase_dom"/>
</dbReference>
<dbReference type="SMART" id="SM00387">
    <property type="entry name" value="HATPase_c"/>
    <property type="match status" value="1"/>
</dbReference>
<feature type="coiled-coil region" evidence="5">
    <location>
        <begin position="92"/>
        <end position="119"/>
    </location>
</feature>
<reference evidence="9 10" key="1">
    <citation type="submission" date="2018-10" db="EMBL/GenBank/DDBJ databases">
        <title>Roseomonas sp. nov., isolated from feces of Tibetan antelopes in the Qinghai-Tibet plateau, China.</title>
        <authorList>
            <person name="Tian Z."/>
        </authorList>
    </citation>
    <scope>NUCLEOTIDE SEQUENCE [LARGE SCALE GENOMIC DNA]</scope>
    <source>
        <strain evidence="9 10">Z23</strain>
    </source>
</reference>
<dbReference type="Gene3D" id="1.10.287.130">
    <property type="match status" value="1"/>
</dbReference>
<proteinExistence type="predicted"/>
<evidence type="ECO:0000313" key="9">
    <source>
        <dbReference type="EMBL" id="RMI17392.1"/>
    </source>
</evidence>
<dbReference type="Proteomes" id="UP000274097">
    <property type="component" value="Unassembled WGS sequence"/>
</dbReference>
<evidence type="ECO:0000256" key="6">
    <source>
        <dbReference type="SAM" id="Phobius"/>
    </source>
</evidence>
<accession>A0ABX9VDK7</accession>
<feature type="domain" description="Response regulatory" evidence="8">
    <location>
        <begin position="704"/>
        <end position="819"/>
    </location>
</feature>
<dbReference type="SMART" id="SM00388">
    <property type="entry name" value="HisKA"/>
    <property type="match status" value="1"/>
</dbReference>
<evidence type="ECO:0000256" key="1">
    <source>
        <dbReference type="ARBA" id="ARBA00000085"/>
    </source>
</evidence>
<dbReference type="EC" id="2.7.13.3" evidence="2"/>
<keyword evidence="6" id="KW-0812">Transmembrane</keyword>
<feature type="transmembrane region" description="Helical" evidence="6">
    <location>
        <begin position="239"/>
        <end position="259"/>
    </location>
</feature>
<keyword evidence="10" id="KW-1185">Reference proteome</keyword>
<dbReference type="EMBL" id="RFLX01000030">
    <property type="protein sequence ID" value="RMI17392.1"/>
    <property type="molecule type" value="Genomic_DNA"/>
</dbReference>
<comment type="caution">
    <text evidence="4">Lacks conserved residue(s) required for the propagation of feature annotation.</text>
</comment>
<evidence type="ECO:0000256" key="3">
    <source>
        <dbReference type="ARBA" id="ARBA00022553"/>
    </source>
</evidence>
<evidence type="ECO:0000259" key="8">
    <source>
        <dbReference type="PROSITE" id="PS50110"/>
    </source>
</evidence>
<dbReference type="InterPro" id="IPR011006">
    <property type="entry name" value="CheY-like_superfamily"/>
</dbReference>
<dbReference type="CDD" id="cd00082">
    <property type="entry name" value="HisKA"/>
    <property type="match status" value="1"/>
</dbReference>
<evidence type="ECO:0000256" key="4">
    <source>
        <dbReference type="PROSITE-ProRule" id="PRU00169"/>
    </source>
</evidence>
<sequence>MMRCTLLVCFLGVLGALTFLLQGAGMPDEARHERVLAALRTIDLMNASLQRDVLRARTGLLTNYDAISAISGTLRQQAELLSQEVPQLRPQTAALQAALDEQDDRLERFKTQNALAQNSRRVFESAMRELIPPEGGPVDPAATGIIRLAASVLRLASTPSATLPAEVIAEARRLAALPDAGRYATLIAHARLIASTLPAINASLMALQEGPVVEPAQRFHEAYLQAYAETSARARLFRLALYSAAIALAAYTLFLVLRLDWHARLLRRRLALETLVAQTSAGLLNPALGQLGDSIGPALAGIGEHFGAGRARIILKDRAEGASRYEWHHECVAPGEAGTELLRILEGWPTREVGMTGIAIVPDVARLPPGPVRALLRRLGLRSWIAVVIGSPQHPRGMLSLECERAAMACTHQHTTVLYTLANLFAATFAREQAAAEQEALRTRLTHAERLEALGTLAGGIAHEFNNALGSMLGHAELALDALKRSSAARRYVSQILTSGAQAKAVVDQILTFSRAPAWRREPFRPQPVVKEALEMVRVSLPQGVVIRPVMTAPEAVVNGDAVGLRQIVVNLGRNAAQAMSAEGVIDVSCSIVPLREAATFSHGVLPAGVYFRLAVTDTGSGIPAALIARIFEPFFTTKGSGQGTGLGLAVVHGIVADHGGALDVRSHVGAGTTFSVYLPLIEAEPPSQAGHTERAVPKGAGETILLVEPDRQQRLLAEEMVAALGYEPVGVGSTDAAWDRLQAGPATFDLVLAAGDARGGAVALARRAHRLRPDLPVILVAGAESGLELLQRKPAGIAEVVLRPLQFRPLGAVLERHLAHHHPAQSVGGRS</sequence>
<comment type="caution">
    <text evidence="9">The sequence shown here is derived from an EMBL/GenBank/DDBJ whole genome shotgun (WGS) entry which is preliminary data.</text>
</comment>
<comment type="catalytic activity">
    <reaction evidence="1">
        <text>ATP + protein L-histidine = ADP + protein N-phospho-L-histidine.</text>
        <dbReference type="EC" id="2.7.13.3"/>
    </reaction>
</comment>
<dbReference type="PROSITE" id="PS50109">
    <property type="entry name" value="HIS_KIN"/>
    <property type="match status" value="1"/>
</dbReference>
<dbReference type="InterPro" id="IPR004358">
    <property type="entry name" value="Sig_transdc_His_kin-like_C"/>
</dbReference>
<evidence type="ECO:0000256" key="2">
    <source>
        <dbReference type="ARBA" id="ARBA00012438"/>
    </source>
</evidence>
<dbReference type="PANTHER" id="PTHR43065">
    <property type="entry name" value="SENSOR HISTIDINE KINASE"/>
    <property type="match status" value="1"/>
</dbReference>
<name>A0ABX9VDK7_9PROT</name>
<dbReference type="RefSeq" id="WP_122140128.1">
    <property type="nucleotide sequence ID" value="NZ_RFLX01000030.1"/>
</dbReference>
<dbReference type="PROSITE" id="PS50110">
    <property type="entry name" value="RESPONSE_REGULATORY"/>
    <property type="match status" value="1"/>
</dbReference>
<dbReference type="InterPro" id="IPR003594">
    <property type="entry name" value="HATPase_dom"/>
</dbReference>
<keyword evidence="6" id="KW-0472">Membrane</keyword>
<dbReference type="SUPFAM" id="SSF55781">
    <property type="entry name" value="GAF domain-like"/>
    <property type="match status" value="1"/>
</dbReference>
<keyword evidence="6" id="KW-1133">Transmembrane helix</keyword>
<dbReference type="PRINTS" id="PR00344">
    <property type="entry name" value="BCTRLSENSOR"/>
</dbReference>
<dbReference type="SUPFAM" id="SSF55874">
    <property type="entry name" value="ATPase domain of HSP90 chaperone/DNA topoisomerase II/histidine kinase"/>
    <property type="match status" value="1"/>
</dbReference>
<dbReference type="Pfam" id="PF19443">
    <property type="entry name" value="DAHL"/>
    <property type="match status" value="1"/>
</dbReference>
<dbReference type="Gene3D" id="3.30.450.40">
    <property type="match status" value="1"/>
</dbReference>
<dbReference type="InterPro" id="IPR045812">
    <property type="entry name" value="DAHL"/>
</dbReference>
<dbReference type="SUPFAM" id="SSF47384">
    <property type="entry name" value="Homodimeric domain of signal transducing histidine kinase"/>
    <property type="match status" value="1"/>
</dbReference>
<keyword evidence="3" id="KW-0597">Phosphoprotein</keyword>
<keyword evidence="5" id="KW-0175">Coiled coil</keyword>